<feature type="transmembrane region" description="Helical" evidence="9">
    <location>
        <begin position="308"/>
        <end position="331"/>
    </location>
</feature>
<keyword evidence="7 9" id="KW-1133">Transmembrane helix</keyword>
<sequence length="342" mass="36444">MPESDQLPGDSAKRASSGTSTIPDKAPELRFVPRDRPTGADRVFLTAARVAGVWVMVLLALVGIFLCYRAWPAIQQRGIGFFLTDQWRVDLQPPVFGVLGLLWGTITVALIAMVFAIPVSITTALFISEWAPARLRGTLVSLVDLLAAIPSLLYGLWGYLFLEPKILPLSQWLSENVSWLPIFKVTNDNFLGSYFTAGVVVSLMVLPITTSVAREAFSQAPQSEKEAAFALGSTQWGMVRSVVLPFGKGGVIGGCMLGFGRALGETVAVTLILGQTIKTSWHILENGGATISGFIVHQFGGGGLELSALLYAGLVLFAFTLAANSVAAVIVSRSRSGAGVET</sequence>
<evidence type="ECO:0000256" key="1">
    <source>
        <dbReference type="ARBA" id="ARBA00004651"/>
    </source>
</evidence>
<protein>
    <recommendedName>
        <fullName evidence="10">Phosphate transport system permease protein</fullName>
    </recommendedName>
</protein>
<feature type="transmembrane region" description="Helical" evidence="9">
    <location>
        <begin position="101"/>
        <end position="127"/>
    </location>
</feature>
<comment type="caution">
    <text evidence="13">The sequence shown here is derived from an EMBL/GenBank/DDBJ whole genome shotgun (WGS) entry which is preliminary data.</text>
</comment>
<proteinExistence type="inferred from homology"/>
<evidence type="ECO:0000313" key="14">
    <source>
        <dbReference type="Proteomes" id="UP001500618"/>
    </source>
</evidence>
<keyword evidence="6 9" id="KW-0812">Transmembrane</keyword>
<dbReference type="PANTHER" id="PTHR30425">
    <property type="entry name" value="PHOSPHATE TRANSPORT SYSTEM PERMEASE PROTEIN PST"/>
    <property type="match status" value="1"/>
</dbReference>
<keyword evidence="5 10" id="KW-0592">Phosphate transport</keyword>
<evidence type="ECO:0000256" key="4">
    <source>
        <dbReference type="ARBA" id="ARBA00022475"/>
    </source>
</evidence>
<gene>
    <name evidence="13" type="primary">pstC_1</name>
    <name evidence="13" type="ORF">GCM10009765_54110</name>
</gene>
<dbReference type="InterPro" id="IPR000515">
    <property type="entry name" value="MetI-like"/>
</dbReference>
<dbReference type="EMBL" id="BAAANY010000020">
    <property type="protein sequence ID" value="GAA1697856.1"/>
    <property type="molecule type" value="Genomic_DNA"/>
</dbReference>
<evidence type="ECO:0000313" key="13">
    <source>
        <dbReference type="EMBL" id="GAA1697856.1"/>
    </source>
</evidence>
<evidence type="ECO:0000256" key="5">
    <source>
        <dbReference type="ARBA" id="ARBA00022592"/>
    </source>
</evidence>
<dbReference type="PROSITE" id="PS50928">
    <property type="entry name" value="ABC_TM1"/>
    <property type="match status" value="1"/>
</dbReference>
<organism evidence="13 14">
    <name type="scientific">Fodinicola feengrottensis</name>
    <dbReference type="NCBI Taxonomy" id="435914"/>
    <lineage>
        <taxon>Bacteria</taxon>
        <taxon>Bacillati</taxon>
        <taxon>Actinomycetota</taxon>
        <taxon>Actinomycetes</taxon>
        <taxon>Mycobacteriales</taxon>
        <taxon>Fodinicola</taxon>
    </lineage>
</organism>
<feature type="domain" description="ABC transmembrane type-1" evidence="12">
    <location>
        <begin position="102"/>
        <end position="327"/>
    </location>
</feature>
<comment type="similarity">
    <text evidence="2 10">Belongs to the binding-protein-dependent transport system permease family. CysTW subfamily.</text>
</comment>
<evidence type="ECO:0000259" key="12">
    <source>
        <dbReference type="PROSITE" id="PS50928"/>
    </source>
</evidence>
<dbReference type="Proteomes" id="UP001500618">
    <property type="component" value="Unassembled WGS sequence"/>
</dbReference>
<dbReference type="InterPro" id="IPR035906">
    <property type="entry name" value="MetI-like_sf"/>
</dbReference>
<reference evidence="14" key="1">
    <citation type="journal article" date="2019" name="Int. J. Syst. Evol. Microbiol.">
        <title>The Global Catalogue of Microorganisms (GCM) 10K type strain sequencing project: providing services to taxonomists for standard genome sequencing and annotation.</title>
        <authorList>
            <consortium name="The Broad Institute Genomics Platform"/>
            <consortium name="The Broad Institute Genome Sequencing Center for Infectious Disease"/>
            <person name="Wu L."/>
            <person name="Ma J."/>
        </authorList>
    </citation>
    <scope>NUCLEOTIDE SEQUENCE [LARGE SCALE GENOMIC DNA]</scope>
    <source>
        <strain evidence="14">JCM 14718</strain>
    </source>
</reference>
<feature type="transmembrane region" description="Helical" evidence="9">
    <location>
        <begin position="139"/>
        <end position="162"/>
    </location>
</feature>
<dbReference type="Gene3D" id="1.10.3720.10">
    <property type="entry name" value="MetI-like"/>
    <property type="match status" value="1"/>
</dbReference>
<keyword evidence="8 9" id="KW-0472">Membrane</keyword>
<feature type="transmembrane region" description="Helical" evidence="9">
    <location>
        <begin position="51"/>
        <end position="71"/>
    </location>
</feature>
<accession>A0ABP4U5U6</accession>
<dbReference type="Pfam" id="PF00528">
    <property type="entry name" value="BPD_transp_1"/>
    <property type="match status" value="1"/>
</dbReference>
<keyword evidence="3 9" id="KW-0813">Transport</keyword>
<keyword evidence="14" id="KW-1185">Reference proteome</keyword>
<evidence type="ECO:0000256" key="9">
    <source>
        <dbReference type="RuleBase" id="RU363032"/>
    </source>
</evidence>
<comment type="caution">
    <text evidence="10">Lacks conserved residue(s) required for the propagation of feature annotation.</text>
</comment>
<evidence type="ECO:0000256" key="10">
    <source>
        <dbReference type="RuleBase" id="RU363054"/>
    </source>
</evidence>
<comment type="function">
    <text evidence="10">Part of the binding-protein-dependent transport system for phosphate; probably responsible for the translocation of the substrate across the membrane.</text>
</comment>
<evidence type="ECO:0000256" key="3">
    <source>
        <dbReference type="ARBA" id="ARBA00022448"/>
    </source>
</evidence>
<dbReference type="NCBIfam" id="TIGR02138">
    <property type="entry name" value="phosphate_pstC"/>
    <property type="match status" value="1"/>
</dbReference>
<dbReference type="CDD" id="cd06261">
    <property type="entry name" value="TM_PBP2"/>
    <property type="match status" value="1"/>
</dbReference>
<dbReference type="SUPFAM" id="SSF161098">
    <property type="entry name" value="MetI-like"/>
    <property type="match status" value="1"/>
</dbReference>
<name>A0ABP4U5U6_9ACTN</name>
<feature type="region of interest" description="Disordered" evidence="11">
    <location>
        <begin position="1"/>
        <end position="25"/>
    </location>
</feature>
<evidence type="ECO:0000256" key="8">
    <source>
        <dbReference type="ARBA" id="ARBA00023136"/>
    </source>
</evidence>
<dbReference type="InterPro" id="IPR011864">
    <property type="entry name" value="Phosphate_PstC"/>
</dbReference>
<feature type="transmembrane region" description="Helical" evidence="9">
    <location>
        <begin position="191"/>
        <end position="213"/>
    </location>
</feature>
<evidence type="ECO:0000256" key="11">
    <source>
        <dbReference type="SAM" id="MobiDB-lite"/>
    </source>
</evidence>
<dbReference type="InterPro" id="IPR051124">
    <property type="entry name" value="Phosphate_Transport_Permease"/>
</dbReference>
<keyword evidence="4 10" id="KW-1003">Cell membrane</keyword>
<evidence type="ECO:0000256" key="6">
    <source>
        <dbReference type="ARBA" id="ARBA00022692"/>
    </source>
</evidence>
<evidence type="ECO:0000256" key="2">
    <source>
        <dbReference type="ARBA" id="ARBA00007069"/>
    </source>
</evidence>
<comment type="subcellular location">
    <subcellularLocation>
        <location evidence="1 9">Cell membrane</location>
        <topology evidence="1 9">Multi-pass membrane protein</topology>
    </subcellularLocation>
</comment>
<evidence type="ECO:0000256" key="7">
    <source>
        <dbReference type="ARBA" id="ARBA00022989"/>
    </source>
</evidence>
<dbReference type="PANTHER" id="PTHR30425:SF1">
    <property type="entry name" value="PHOSPHATE TRANSPORT SYSTEM PERMEASE PROTEIN PSTC"/>
    <property type="match status" value="1"/>
</dbReference>